<evidence type="ECO:0000256" key="2">
    <source>
        <dbReference type="ARBA" id="ARBA00023125"/>
    </source>
</evidence>
<evidence type="ECO:0000256" key="1">
    <source>
        <dbReference type="ARBA" id="ARBA00023015"/>
    </source>
</evidence>
<dbReference type="InterPro" id="IPR036864">
    <property type="entry name" value="Zn2-C6_fun-type_DNA-bd_sf"/>
</dbReference>
<dbReference type="GeneID" id="74438359"/>
<evidence type="ECO:0000313" key="6">
    <source>
        <dbReference type="EMBL" id="QEE82904.1"/>
    </source>
</evidence>
<dbReference type="Gene3D" id="4.10.240.10">
    <property type="entry name" value="Zn(2)-C6 fungal-type DNA-binding domain"/>
    <property type="match status" value="1"/>
</dbReference>
<dbReference type="InterPro" id="IPR001138">
    <property type="entry name" value="Zn2Cys6_DnaBD"/>
</dbReference>
<evidence type="ECO:0000256" key="4">
    <source>
        <dbReference type="ARBA" id="ARBA00023242"/>
    </source>
</evidence>
<dbReference type="GO" id="GO:0008270">
    <property type="term" value="F:zinc ion binding"/>
    <property type="evidence" value="ECO:0007669"/>
    <property type="project" value="InterPro"/>
</dbReference>
<dbReference type="GO" id="GO:0003677">
    <property type="term" value="F:DNA binding"/>
    <property type="evidence" value="ECO:0007669"/>
    <property type="project" value="UniProtKB-KW"/>
</dbReference>
<dbReference type="SUPFAM" id="SSF57701">
    <property type="entry name" value="Zn2/Cys6 DNA-binding domain"/>
    <property type="match status" value="1"/>
</dbReference>
<keyword evidence="2" id="KW-0238">DNA-binding</keyword>
<protein>
    <submittedName>
        <fullName evidence="6">POX09124</fullName>
    </submittedName>
</protein>
<dbReference type="AlphaFoldDB" id="A0A6B7KLZ7"/>
<dbReference type="EMBL" id="MK389651">
    <property type="protein sequence ID" value="QEE82904.1"/>
    <property type="molecule type" value="mRNA"/>
</dbReference>
<keyword evidence="3" id="KW-0804">Transcription</keyword>
<proteinExistence type="evidence at transcript level"/>
<evidence type="ECO:0000256" key="3">
    <source>
        <dbReference type="ARBA" id="ARBA00023163"/>
    </source>
</evidence>
<dbReference type="RefSeq" id="XP_049969905.1">
    <property type="nucleotide sequence ID" value="XM_050114954.1"/>
</dbReference>
<sequence length="142" mass="15238">MEGGSGGVIPPQEISRGICTRLTQWLWPGRWSLGCDSSTSTGLGGAPSGLAAASRPQLQIEPRASASLDCKACRERGIVCDQTRPQCGKCYEQQTLCFYISPTYKTKRLTRTSRIKRVTAEEGNPDHLASSACLLACAATDD</sequence>
<reference evidence="6" key="1">
    <citation type="submission" date="2019-01" db="EMBL/GenBank/DDBJ databases">
        <title>Novel insights into expressional regulation of fungal genes during solid-state fermentation.</title>
        <authorList>
            <person name="Shuai Z."/>
            <person name="Qi L."/>
            <person name="Jiu-Xiang W."/>
            <person name="Xu-Zhong L."/>
            <person name="Hao G."/>
            <person name="Cheng-Xi L."/>
            <person name="Lu-Sheng L."/>
            <person name="Xue-Mei L."/>
            <person name="Jia-Xun F."/>
        </authorList>
    </citation>
    <scope>NUCLEOTIDE SEQUENCE</scope>
    <source>
        <strain evidence="6">HP7-1</strain>
    </source>
</reference>
<evidence type="ECO:0000259" key="5">
    <source>
        <dbReference type="PROSITE" id="PS50048"/>
    </source>
</evidence>
<keyword evidence="4" id="KW-0539">Nucleus</keyword>
<dbReference type="PROSITE" id="PS50048">
    <property type="entry name" value="ZN2_CY6_FUNGAL_2"/>
    <property type="match status" value="1"/>
</dbReference>
<keyword evidence="1" id="KW-0805">Transcription regulation</keyword>
<feature type="domain" description="Zn(2)-C6 fungal-type" evidence="5">
    <location>
        <begin position="69"/>
        <end position="99"/>
    </location>
</feature>
<organism evidence="6">
    <name type="scientific">Penicillium oxalicum</name>
    <dbReference type="NCBI Taxonomy" id="69781"/>
    <lineage>
        <taxon>Eukaryota</taxon>
        <taxon>Fungi</taxon>
        <taxon>Dikarya</taxon>
        <taxon>Ascomycota</taxon>
        <taxon>Pezizomycotina</taxon>
        <taxon>Eurotiomycetes</taxon>
        <taxon>Eurotiomycetidae</taxon>
        <taxon>Eurotiales</taxon>
        <taxon>Aspergillaceae</taxon>
        <taxon>Penicillium</taxon>
    </lineage>
</organism>
<dbReference type="KEGG" id="pou:POX_d06129"/>
<accession>A0A6B7KLZ7</accession>
<name>A0A6B7KLZ7_PENOX</name>
<dbReference type="GO" id="GO:0000981">
    <property type="term" value="F:DNA-binding transcription factor activity, RNA polymerase II-specific"/>
    <property type="evidence" value="ECO:0007669"/>
    <property type="project" value="InterPro"/>
</dbReference>